<evidence type="ECO:0000256" key="2">
    <source>
        <dbReference type="ARBA" id="ARBA00022553"/>
    </source>
</evidence>
<keyword evidence="7" id="KW-0804">Transcription</keyword>
<evidence type="ECO:0000256" key="4">
    <source>
        <dbReference type="ARBA" id="ARBA00023015"/>
    </source>
</evidence>
<dbReference type="GO" id="GO:0000156">
    <property type="term" value="F:phosphorelay response regulator activity"/>
    <property type="evidence" value="ECO:0007669"/>
    <property type="project" value="TreeGrafter"/>
</dbReference>
<dbReference type="Proteomes" id="UP000182149">
    <property type="component" value="Unassembled WGS sequence"/>
</dbReference>
<reference evidence="14" key="3">
    <citation type="submission" date="2021-11" db="EMBL/GenBank/DDBJ databases">
        <authorList>
            <person name="Gilroy R."/>
        </authorList>
    </citation>
    <scope>NUCLEOTIDE SEQUENCE</scope>
    <source>
        <strain evidence="14">150</strain>
    </source>
</reference>
<keyword evidence="1" id="KW-0678">Repressor</keyword>
<gene>
    <name evidence="14" type="ORF">K8V42_00415</name>
    <name evidence="15" type="ORF">RU93_GL002248</name>
</gene>
<keyword evidence="5 11" id="KW-0238">DNA-binding</keyword>
<feature type="DNA-binding region" description="OmpR/PhoB-type" evidence="11">
    <location>
        <begin position="134"/>
        <end position="233"/>
    </location>
</feature>
<feature type="domain" description="Response regulatory" evidence="12">
    <location>
        <begin position="3"/>
        <end position="117"/>
    </location>
</feature>
<dbReference type="SUPFAM" id="SSF52172">
    <property type="entry name" value="CheY-like"/>
    <property type="match status" value="1"/>
</dbReference>
<dbReference type="CDD" id="cd00383">
    <property type="entry name" value="trans_reg_C"/>
    <property type="match status" value="1"/>
</dbReference>
<dbReference type="Gene3D" id="6.10.250.690">
    <property type="match status" value="1"/>
</dbReference>
<dbReference type="InterPro" id="IPR036388">
    <property type="entry name" value="WH-like_DNA-bd_sf"/>
</dbReference>
<dbReference type="GO" id="GO:0046677">
    <property type="term" value="P:response to antibiotic"/>
    <property type="evidence" value="ECO:0007669"/>
    <property type="project" value="UniProtKB-KW"/>
</dbReference>
<dbReference type="OrthoDB" id="9790442at2"/>
<dbReference type="InterPro" id="IPR016032">
    <property type="entry name" value="Sig_transdc_resp-reg_C-effctor"/>
</dbReference>
<reference evidence="14" key="2">
    <citation type="journal article" date="2021" name="PeerJ">
        <title>Extensive microbial diversity within the chicken gut microbiome revealed by metagenomics and culture.</title>
        <authorList>
            <person name="Gilroy R."/>
            <person name="Ravi A."/>
            <person name="Getino M."/>
            <person name="Pursley I."/>
            <person name="Horton D.L."/>
            <person name="Alikhan N.F."/>
            <person name="Baker D."/>
            <person name="Gharbi K."/>
            <person name="Hall N."/>
            <person name="Watson M."/>
            <person name="Adriaenssens E.M."/>
            <person name="Foster-Nyarko E."/>
            <person name="Jarju S."/>
            <person name="Secka A."/>
            <person name="Antonio M."/>
            <person name="Oren A."/>
            <person name="Chaudhuri R.R."/>
            <person name="La Ragione R."/>
            <person name="Hildebrand F."/>
            <person name="Pallen M.J."/>
        </authorList>
    </citation>
    <scope>NUCLEOTIDE SEQUENCE</scope>
    <source>
        <strain evidence="14">150</strain>
    </source>
</reference>
<dbReference type="PROSITE" id="PS50110">
    <property type="entry name" value="RESPONSE_REGULATORY"/>
    <property type="match status" value="1"/>
</dbReference>
<dbReference type="EMBL" id="JAJJVO010000006">
    <property type="protein sequence ID" value="MCC9272757.1"/>
    <property type="molecule type" value="Genomic_DNA"/>
</dbReference>
<accession>A0A1L8QRT0</accession>
<dbReference type="GO" id="GO:0071555">
    <property type="term" value="P:cell wall organization"/>
    <property type="evidence" value="ECO:0007669"/>
    <property type="project" value="UniProtKB-KW"/>
</dbReference>
<evidence type="ECO:0000313" key="14">
    <source>
        <dbReference type="EMBL" id="MCC9272757.1"/>
    </source>
</evidence>
<evidence type="ECO:0000313" key="16">
    <source>
        <dbReference type="Proteomes" id="UP000182149"/>
    </source>
</evidence>
<dbReference type="FunFam" id="3.40.50.2300:FF:000001">
    <property type="entry name" value="DNA-binding response regulator PhoB"/>
    <property type="match status" value="1"/>
</dbReference>
<reference evidence="15 16" key="1">
    <citation type="submission" date="2014-12" db="EMBL/GenBank/DDBJ databases">
        <title>Draft genome sequences of 29 type strains of Enterococci.</title>
        <authorList>
            <person name="Zhong Z."/>
            <person name="Sun Z."/>
            <person name="Liu W."/>
            <person name="Zhang W."/>
            <person name="Zhang H."/>
        </authorList>
    </citation>
    <scope>NUCLEOTIDE SEQUENCE [LARGE SCALE GENOMIC DNA]</scope>
    <source>
        <strain evidence="15 16">DSM 17690</strain>
    </source>
</reference>
<evidence type="ECO:0000256" key="7">
    <source>
        <dbReference type="ARBA" id="ARBA00023163"/>
    </source>
</evidence>
<dbReference type="Gene3D" id="1.10.10.10">
    <property type="entry name" value="Winged helix-like DNA-binding domain superfamily/Winged helix DNA-binding domain"/>
    <property type="match status" value="1"/>
</dbReference>
<dbReference type="Pfam" id="PF00486">
    <property type="entry name" value="Trans_reg_C"/>
    <property type="match status" value="1"/>
</dbReference>
<dbReference type="InterPro" id="IPR039420">
    <property type="entry name" value="WalR-like"/>
</dbReference>
<keyword evidence="4" id="KW-0805">Transcription regulation</keyword>
<dbReference type="GO" id="GO:0006355">
    <property type="term" value="P:regulation of DNA-templated transcription"/>
    <property type="evidence" value="ECO:0007669"/>
    <property type="project" value="InterPro"/>
</dbReference>
<dbReference type="Pfam" id="PF00072">
    <property type="entry name" value="Response_reg"/>
    <property type="match status" value="1"/>
</dbReference>
<dbReference type="STRING" id="328396.RU93_GL002248"/>
<keyword evidence="6" id="KW-0010">Activator</keyword>
<dbReference type="GO" id="GO:0032993">
    <property type="term" value="C:protein-DNA complex"/>
    <property type="evidence" value="ECO:0007669"/>
    <property type="project" value="TreeGrafter"/>
</dbReference>
<keyword evidence="2 10" id="KW-0597">Phosphoprotein</keyword>
<dbReference type="InterPro" id="IPR001867">
    <property type="entry name" value="OmpR/PhoB-type_DNA-bd"/>
</dbReference>
<dbReference type="Gene3D" id="3.40.50.2300">
    <property type="match status" value="1"/>
</dbReference>
<evidence type="ECO:0000256" key="10">
    <source>
        <dbReference type="PROSITE-ProRule" id="PRU00169"/>
    </source>
</evidence>
<keyword evidence="8" id="KW-0046">Antibiotic resistance</keyword>
<feature type="modified residue" description="4-aspartylphosphate" evidence="10">
    <location>
        <position position="52"/>
    </location>
</feature>
<evidence type="ECO:0000256" key="1">
    <source>
        <dbReference type="ARBA" id="ARBA00022491"/>
    </source>
</evidence>
<evidence type="ECO:0000259" key="12">
    <source>
        <dbReference type="PROSITE" id="PS50110"/>
    </source>
</evidence>
<dbReference type="SMART" id="SM00862">
    <property type="entry name" value="Trans_reg_C"/>
    <property type="match status" value="1"/>
</dbReference>
<dbReference type="GO" id="GO:0000976">
    <property type="term" value="F:transcription cis-regulatory region binding"/>
    <property type="evidence" value="ECO:0007669"/>
    <property type="project" value="TreeGrafter"/>
</dbReference>
<dbReference type="GO" id="GO:0005829">
    <property type="term" value="C:cytosol"/>
    <property type="evidence" value="ECO:0007669"/>
    <property type="project" value="TreeGrafter"/>
</dbReference>
<dbReference type="PROSITE" id="PS51755">
    <property type="entry name" value="OMPR_PHOB"/>
    <property type="match status" value="1"/>
</dbReference>
<protein>
    <submittedName>
        <fullName evidence="15">PhoP family transcriptional regulator</fullName>
    </submittedName>
    <submittedName>
        <fullName evidence="14">Response regulator transcription factor</fullName>
    </submittedName>
</protein>
<evidence type="ECO:0000256" key="8">
    <source>
        <dbReference type="ARBA" id="ARBA00023251"/>
    </source>
</evidence>
<dbReference type="Proteomes" id="UP000813384">
    <property type="component" value="Unassembled WGS sequence"/>
</dbReference>
<dbReference type="PANTHER" id="PTHR48111">
    <property type="entry name" value="REGULATOR OF RPOS"/>
    <property type="match status" value="1"/>
</dbReference>
<dbReference type="InterPro" id="IPR001789">
    <property type="entry name" value="Sig_transdc_resp-reg_receiver"/>
</dbReference>
<keyword evidence="16" id="KW-1185">Reference proteome</keyword>
<evidence type="ECO:0000313" key="15">
    <source>
        <dbReference type="EMBL" id="OJG10223.1"/>
    </source>
</evidence>
<comment type="caution">
    <text evidence="15">The sequence shown here is derived from an EMBL/GenBank/DDBJ whole genome shotgun (WGS) entry which is preliminary data.</text>
</comment>
<name>A0A1L8QRT0_9ENTE</name>
<dbReference type="SUPFAM" id="SSF46894">
    <property type="entry name" value="C-terminal effector domain of the bipartite response regulators"/>
    <property type="match status" value="1"/>
</dbReference>
<organism evidence="15 16">
    <name type="scientific">Enterococcus aquimarinus</name>
    <dbReference type="NCBI Taxonomy" id="328396"/>
    <lineage>
        <taxon>Bacteria</taxon>
        <taxon>Bacillati</taxon>
        <taxon>Bacillota</taxon>
        <taxon>Bacilli</taxon>
        <taxon>Lactobacillales</taxon>
        <taxon>Enterococcaceae</taxon>
        <taxon>Enterococcus</taxon>
    </lineage>
</organism>
<keyword evidence="9" id="KW-0961">Cell wall biogenesis/degradation</keyword>
<evidence type="ECO:0000256" key="9">
    <source>
        <dbReference type="ARBA" id="ARBA00023316"/>
    </source>
</evidence>
<dbReference type="PANTHER" id="PTHR48111:SF73">
    <property type="entry name" value="ALKALINE PHOSPHATASE SYNTHESIS TRANSCRIPTIONAL REGULATORY PROTEIN PHOP"/>
    <property type="match status" value="1"/>
</dbReference>
<dbReference type="FunFam" id="1.10.10.10:FF:000018">
    <property type="entry name" value="DNA-binding response regulator ResD"/>
    <property type="match status" value="1"/>
</dbReference>
<evidence type="ECO:0000256" key="5">
    <source>
        <dbReference type="ARBA" id="ARBA00023125"/>
    </source>
</evidence>
<evidence type="ECO:0000259" key="13">
    <source>
        <dbReference type="PROSITE" id="PS51755"/>
    </source>
</evidence>
<dbReference type="RefSeq" id="WP_071874946.1">
    <property type="nucleotide sequence ID" value="NZ_JBHSHF010000015.1"/>
</dbReference>
<dbReference type="AlphaFoldDB" id="A0A1L8QRT0"/>
<dbReference type="SMART" id="SM00448">
    <property type="entry name" value="REC"/>
    <property type="match status" value="1"/>
</dbReference>
<keyword evidence="3" id="KW-0902">Two-component regulatory system</keyword>
<evidence type="ECO:0000256" key="11">
    <source>
        <dbReference type="PROSITE-ProRule" id="PRU01091"/>
    </source>
</evidence>
<dbReference type="EMBL" id="JXKD01000009">
    <property type="protein sequence ID" value="OJG10223.1"/>
    <property type="molecule type" value="Genomic_DNA"/>
</dbReference>
<proteinExistence type="predicted"/>
<sequence length="237" mass="27065">MKKVLVVDDEPSIVTLLTFNLEKEGYQVTSATDGAIGLQMGLNEAFDFIILDVMLPSIDGIEIMKRLRQEKIDTPILILTAKDDPIDRILGLEIGADDYLAKPFSPREVLARMKAIFRRMEPRRTETTPPSEMESQLTVGEIEANLSSYQVKVAGKPVVLTPKEFELLIYFMRRKNHVIDRDTLLNQIWNFDFDGQTRIVDVHISHLREKIETNPKNPQYLLTIRGFGYKFQAPSNG</sequence>
<dbReference type="InterPro" id="IPR011006">
    <property type="entry name" value="CheY-like_superfamily"/>
</dbReference>
<evidence type="ECO:0000256" key="6">
    <source>
        <dbReference type="ARBA" id="ARBA00023159"/>
    </source>
</evidence>
<evidence type="ECO:0000256" key="3">
    <source>
        <dbReference type="ARBA" id="ARBA00023012"/>
    </source>
</evidence>
<feature type="domain" description="OmpR/PhoB-type" evidence="13">
    <location>
        <begin position="134"/>
        <end position="233"/>
    </location>
</feature>